<organism evidence="10 11">
    <name type="scientific">Strongylocentrotus purpuratus</name>
    <name type="common">Purple sea urchin</name>
    <dbReference type="NCBI Taxonomy" id="7668"/>
    <lineage>
        <taxon>Eukaryota</taxon>
        <taxon>Metazoa</taxon>
        <taxon>Echinodermata</taxon>
        <taxon>Eleutherozoa</taxon>
        <taxon>Echinozoa</taxon>
        <taxon>Echinoidea</taxon>
        <taxon>Euechinoidea</taxon>
        <taxon>Echinacea</taxon>
        <taxon>Camarodonta</taxon>
        <taxon>Echinidea</taxon>
        <taxon>Strongylocentrotidae</taxon>
        <taxon>Strongylocentrotus</taxon>
    </lineage>
</organism>
<reference evidence="11" key="1">
    <citation type="submission" date="2015-02" db="EMBL/GenBank/DDBJ databases">
        <title>Genome sequencing for Strongylocentrotus purpuratus.</title>
        <authorList>
            <person name="Murali S."/>
            <person name="Liu Y."/>
            <person name="Vee V."/>
            <person name="English A."/>
            <person name="Wang M."/>
            <person name="Skinner E."/>
            <person name="Han Y."/>
            <person name="Muzny D.M."/>
            <person name="Worley K.C."/>
            <person name="Gibbs R.A."/>
        </authorList>
    </citation>
    <scope>NUCLEOTIDE SEQUENCE</scope>
</reference>
<dbReference type="OMA" id="VINITIW"/>
<feature type="transmembrane region" description="Helical" evidence="9">
    <location>
        <begin position="236"/>
        <end position="254"/>
    </location>
</feature>
<feature type="transmembrane region" description="Helical" evidence="9">
    <location>
        <begin position="69"/>
        <end position="89"/>
    </location>
</feature>
<reference evidence="10" key="2">
    <citation type="submission" date="2021-01" db="UniProtKB">
        <authorList>
            <consortium name="EnsemblMetazoa"/>
        </authorList>
    </citation>
    <scope>IDENTIFICATION</scope>
</reference>
<dbReference type="KEGG" id="spu:100891414"/>
<dbReference type="EnsemblMetazoa" id="XM_030977117">
    <property type="protein sequence ID" value="XP_030832977"/>
    <property type="gene ID" value="LOC100891414"/>
</dbReference>
<evidence type="ECO:0000256" key="9">
    <source>
        <dbReference type="SAM" id="Phobius"/>
    </source>
</evidence>
<keyword evidence="11" id="KW-1185">Reference proteome</keyword>
<dbReference type="Pfam" id="PF14752">
    <property type="entry name" value="RBP_receptor"/>
    <property type="match status" value="1"/>
</dbReference>
<dbReference type="InParanoid" id="A0A7M7SUS9"/>
<accession>A0A7M7SUS9</accession>
<evidence type="ECO:0000256" key="2">
    <source>
        <dbReference type="ARBA" id="ARBA00022448"/>
    </source>
</evidence>
<comment type="subcellular location">
    <subcellularLocation>
        <location evidence="1">Cell membrane</location>
        <topology evidence="1">Multi-pass membrane protein</topology>
    </subcellularLocation>
</comment>
<evidence type="ECO:0000313" key="11">
    <source>
        <dbReference type="Proteomes" id="UP000007110"/>
    </source>
</evidence>
<evidence type="ECO:0000256" key="6">
    <source>
        <dbReference type="ARBA" id="ARBA00023136"/>
    </source>
</evidence>
<feature type="compositionally biased region" description="Basic and acidic residues" evidence="8">
    <location>
        <begin position="680"/>
        <end position="696"/>
    </location>
</feature>
<keyword evidence="6 9" id="KW-0472">Membrane</keyword>
<feature type="transmembrane region" description="Helical" evidence="9">
    <location>
        <begin position="336"/>
        <end position="357"/>
    </location>
</feature>
<feature type="transmembrane region" description="Helical" evidence="9">
    <location>
        <begin position="12"/>
        <end position="32"/>
    </location>
</feature>
<feature type="compositionally biased region" description="Polar residues" evidence="8">
    <location>
        <begin position="633"/>
        <end position="675"/>
    </location>
</feature>
<keyword evidence="5 9" id="KW-1133">Transmembrane helix</keyword>
<dbReference type="PANTHER" id="PTHR21444">
    <property type="entry name" value="COILED-COIL DOMAIN-CONTAINING PROTEIN 180"/>
    <property type="match status" value="1"/>
</dbReference>
<evidence type="ECO:0000256" key="1">
    <source>
        <dbReference type="ARBA" id="ARBA00004651"/>
    </source>
</evidence>
<evidence type="ECO:0000256" key="3">
    <source>
        <dbReference type="ARBA" id="ARBA00022475"/>
    </source>
</evidence>
<dbReference type="GO" id="GO:0034632">
    <property type="term" value="F:retinol transmembrane transporter activity"/>
    <property type="evidence" value="ECO:0007669"/>
    <property type="project" value="InterPro"/>
</dbReference>
<proteinExistence type="predicted"/>
<dbReference type="PANTHER" id="PTHR21444:SF15">
    <property type="entry name" value="RECEPTOR FOR RETINOL UPTAKE STRA6"/>
    <property type="match status" value="1"/>
</dbReference>
<evidence type="ECO:0008006" key="12">
    <source>
        <dbReference type="Google" id="ProtNLM"/>
    </source>
</evidence>
<protein>
    <recommendedName>
        <fullName evidence="12">Receptor for retinol uptake STRA6</fullName>
    </recommendedName>
</protein>
<dbReference type="GO" id="GO:0005886">
    <property type="term" value="C:plasma membrane"/>
    <property type="evidence" value="ECO:0000318"/>
    <property type="project" value="GO_Central"/>
</dbReference>
<keyword evidence="7" id="KW-0675">Receptor</keyword>
<feature type="transmembrane region" description="Helical" evidence="9">
    <location>
        <begin position="166"/>
        <end position="184"/>
    </location>
</feature>
<dbReference type="GO" id="GO:0038023">
    <property type="term" value="F:signaling receptor activity"/>
    <property type="evidence" value="ECO:0007669"/>
    <property type="project" value="InterPro"/>
</dbReference>
<dbReference type="OrthoDB" id="2376984at2759"/>
<dbReference type="GO" id="GO:0071939">
    <property type="term" value="P:vitamin A import into cell"/>
    <property type="evidence" value="ECO:0000318"/>
    <property type="project" value="GO_Central"/>
</dbReference>
<dbReference type="GeneID" id="100891414"/>
<evidence type="ECO:0000256" key="4">
    <source>
        <dbReference type="ARBA" id="ARBA00022692"/>
    </source>
</evidence>
<sequence length="746" mass="85750">MVRGAVRSCMAYVNVFAIGLAHYPIMICLTVQEWVVSDVIGILYTLEWAFLYYYSLAECPWGESDEGDVNSLILIPIYLCYLILLGIFIRRMYNNHMFRQKLRQGLEVEIHDYEEDFKKTHFYQRVKYLLTPKEEWEKDQEEPGKCRKFWNKFYKDEPGFLFSRRIICTIGLSGLCLFCIGIIYEASGIYLERWAAETFAVNGSLYNYLAESNDTDTFDAAKDVVDSFAYTFSPTTFAAMGVMICYNFVTFVAYRRNTLRLWRGDKSFCPKENFSNTTLVVSSLKYSGFHIAFVLWGFILLQLTLWLLTFLVIYLLILPIINREENWAWRLIKNQWLSVVVYLVVYYSQVISAKFLFLQQRGKELSIDNRRLFHVQVYFFFFVNVILGLASCLLRIFKSVLFGLLLVGRIDRCLLMRGFELYDSGYKAYLGFLQLEVVHTHPVVITFCHYLLKTQRDKKDKVFEFSEDEEVDLPIPKTVNVRARNRWYLIYTLVRNNRLLAERFDTILNAKRDEVKRQIKEEKQKKDENIVKDAVKTFVKDDVTSNDEVGEEVRTSGCDDGGVVVEVASVNSSNFKLQDMDRRDDERLVLLANTPTNARTSYNAIHPKLKGSEPQVFSITPSTALIEDERETNFMTTSDYGPSSGASHPDSTSQSGSTAETLSTISIPESLQMTPSPSPLKEEDKTEIAKQEEKNISGDAEPYVSDGSQARSMKGEHGISNSSATPLVIEDDEIVLPGTPTMTTKM</sequence>
<feature type="region of interest" description="Disordered" evidence="8">
    <location>
        <begin position="627"/>
        <end position="746"/>
    </location>
</feature>
<feature type="transmembrane region" description="Helical" evidence="9">
    <location>
        <begin position="293"/>
        <end position="316"/>
    </location>
</feature>
<keyword evidence="3" id="KW-1003">Cell membrane</keyword>
<evidence type="ECO:0000256" key="5">
    <source>
        <dbReference type="ARBA" id="ARBA00022989"/>
    </source>
</evidence>
<dbReference type="AlphaFoldDB" id="A0A7M7SUS9"/>
<dbReference type="Proteomes" id="UP000007110">
    <property type="component" value="Unassembled WGS sequence"/>
</dbReference>
<evidence type="ECO:0000256" key="8">
    <source>
        <dbReference type="SAM" id="MobiDB-lite"/>
    </source>
</evidence>
<evidence type="ECO:0000256" key="7">
    <source>
        <dbReference type="ARBA" id="ARBA00023170"/>
    </source>
</evidence>
<keyword evidence="4 9" id="KW-0812">Transmembrane</keyword>
<evidence type="ECO:0000313" key="10">
    <source>
        <dbReference type="EnsemblMetazoa" id="XP_030832977"/>
    </source>
</evidence>
<dbReference type="InterPro" id="IPR026612">
    <property type="entry name" value="STRA6-like"/>
</dbReference>
<name>A0A7M7SUS9_STRPU</name>
<keyword evidence="2" id="KW-0813">Transport</keyword>
<feature type="transmembrane region" description="Helical" evidence="9">
    <location>
        <begin position="378"/>
        <end position="408"/>
    </location>
</feature>
<dbReference type="RefSeq" id="XP_030832977.1">
    <property type="nucleotide sequence ID" value="XM_030977117.1"/>
</dbReference>